<dbReference type="EMBL" id="CP044067">
    <property type="protein sequence ID" value="QET05275.1"/>
    <property type="molecule type" value="Genomic_DNA"/>
</dbReference>
<accession>A0A5P2HD34</accession>
<protein>
    <submittedName>
        <fullName evidence="7">PLP-dependent aminotransferase family protein</fullName>
    </submittedName>
</protein>
<dbReference type="SMART" id="SM00345">
    <property type="entry name" value="HTH_GNTR"/>
    <property type="match status" value="1"/>
</dbReference>
<dbReference type="PANTHER" id="PTHR46577:SF1">
    <property type="entry name" value="HTH-TYPE TRANSCRIPTIONAL REGULATORY PROTEIN GABR"/>
    <property type="match status" value="1"/>
</dbReference>
<keyword evidence="7" id="KW-0032">Aminotransferase</keyword>
<dbReference type="InterPro" id="IPR036390">
    <property type="entry name" value="WH_DNA-bd_sf"/>
</dbReference>
<keyword evidence="7" id="KW-0808">Transferase</keyword>
<organism evidence="7 8">
    <name type="scientific">Cupriavidus pauculus</name>
    <dbReference type="NCBI Taxonomy" id="82633"/>
    <lineage>
        <taxon>Bacteria</taxon>
        <taxon>Pseudomonadati</taxon>
        <taxon>Pseudomonadota</taxon>
        <taxon>Betaproteobacteria</taxon>
        <taxon>Burkholderiales</taxon>
        <taxon>Burkholderiaceae</taxon>
        <taxon>Cupriavidus</taxon>
    </lineage>
</organism>
<evidence type="ECO:0000256" key="2">
    <source>
        <dbReference type="ARBA" id="ARBA00022898"/>
    </source>
</evidence>
<gene>
    <name evidence="7" type="ORF">FOB72_24935</name>
</gene>
<dbReference type="PRINTS" id="PR00035">
    <property type="entry name" value="HTHGNTR"/>
</dbReference>
<reference evidence="7 8" key="1">
    <citation type="submission" date="2019-09" db="EMBL/GenBank/DDBJ databases">
        <title>FDA dAtabase for Regulatory Grade micrObial Sequences (FDA-ARGOS): Supporting development and validation of Infectious Disease Dx tests.</title>
        <authorList>
            <person name="Sciortino C."/>
            <person name="Tallon L."/>
            <person name="Sadzewicz L."/>
            <person name="Vavikolanu K."/>
            <person name="Mehta A."/>
            <person name="Aluvathingal J."/>
            <person name="Nadendla S."/>
            <person name="Nandy P."/>
            <person name="Geyer C."/>
            <person name="Yan Y."/>
            <person name="Sichtig H."/>
        </authorList>
    </citation>
    <scope>NUCLEOTIDE SEQUENCE [LARGE SCALE GENOMIC DNA]</scope>
    <source>
        <strain evidence="7 8">FDAARGOS_664</strain>
    </source>
</reference>
<comment type="similarity">
    <text evidence="1">In the C-terminal section; belongs to the class-I pyridoxal-phosphate-dependent aminotransferase family.</text>
</comment>
<proteinExistence type="inferred from homology"/>
<dbReference type="Gene3D" id="3.40.640.10">
    <property type="entry name" value="Type I PLP-dependent aspartate aminotransferase-like (Major domain)"/>
    <property type="match status" value="1"/>
</dbReference>
<evidence type="ECO:0000313" key="8">
    <source>
        <dbReference type="Proteomes" id="UP000322822"/>
    </source>
</evidence>
<evidence type="ECO:0000313" key="7">
    <source>
        <dbReference type="EMBL" id="QET05275.1"/>
    </source>
</evidence>
<evidence type="ECO:0000256" key="4">
    <source>
        <dbReference type="ARBA" id="ARBA00023125"/>
    </source>
</evidence>
<dbReference type="Pfam" id="PF00155">
    <property type="entry name" value="Aminotran_1_2"/>
    <property type="match status" value="1"/>
</dbReference>
<dbReference type="GO" id="GO:0030170">
    <property type="term" value="F:pyridoxal phosphate binding"/>
    <property type="evidence" value="ECO:0007669"/>
    <property type="project" value="InterPro"/>
</dbReference>
<keyword evidence="3" id="KW-0805">Transcription regulation</keyword>
<name>A0A5P2HD34_9BURK</name>
<dbReference type="InterPro" id="IPR051446">
    <property type="entry name" value="HTH_trans_reg/aminotransferase"/>
</dbReference>
<dbReference type="PANTHER" id="PTHR46577">
    <property type="entry name" value="HTH-TYPE TRANSCRIPTIONAL REGULATORY PROTEIN GABR"/>
    <property type="match status" value="1"/>
</dbReference>
<dbReference type="PROSITE" id="PS50949">
    <property type="entry name" value="HTH_GNTR"/>
    <property type="match status" value="1"/>
</dbReference>
<dbReference type="InterPro" id="IPR015421">
    <property type="entry name" value="PyrdxlP-dep_Trfase_major"/>
</dbReference>
<feature type="domain" description="HTH gntR-type" evidence="6">
    <location>
        <begin position="23"/>
        <end position="91"/>
    </location>
</feature>
<evidence type="ECO:0000256" key="3">
    <source>
        <dbReference type="ARBA" id="ARBA00023015"/>
    </source>
</evidence>
<dbReference type="Proteomes" id="UP000322822">
    <property type="component" value="Chromosome 2"/>
</dbReference>
<dbReference type="InterPro" id="IPR004839">
    <property type="entry name" value="Aminotransferase_I/II_large"/>
</dbReference>
<dbReference type="InterPro" id="IPR015424">
    <property type="entry name" value="PyrdxlP-dep_Trfase"/>
</dbReference>
<dbReference type="Gene3D" id="1.10.10.10">
    <property type="entry name" value="Winged helix-like DNA-binding domain superfamily/Winged helix DNA-binding domain"/>
    <property type="match status" value="1"/>
</dbReference>
<dbReference type="InterPro" id="IPR000524">
    <property type="entry name" value="Tscrpt_reg_HTH_GntR"/>
</dbReference>
<dbReference type="CDD" id="cd00609">
    <property type="entry name" value="AAT_like"/>
    <property type="match status" value="1"/>
</dbReference>
<dbReference type="GO" id="GO:0003700">
    <property type="term" value="F:DNA-binding transcription factor activity"/>
    <property type="evidence" value="ECO:0007669"/>
    <property type="project" value="InterPro"/>
</dbReference>
<keyword evidence="4" id="KW-0238">DNA-binding</keyword>
<dbReference type="InterPro" id="IPR036388">
    <property type="entry name" value="WH-like_DNA-bd_sf"/>
</dbReference>
<evidence type="ECO:0000256" key="5">
    <source>
        <dbReference type="ARBA" id="ARBA00023163"/>
    </source>
</evidence>
<dbReference type="SUPFAM" id="SSF46785">
    <property type="entry name" value="Winged helix' DNA-binding domain"/>
    <property type="match status" value="1"/>
</dbReference>
<evidence type="ECO:0000259" key="6">
    <source>
        <dbReference type="PROSITE" id="PS50949"/>
    </source>
</evidence>
<evidence type="ECO:0000256" key="1">
    <source>
        <dbReference type="ARBA" id="ARBA00005384"/>
    </source>
</evidence>
<dbReference type="Pfam" id="PF00392">
    <property type="entry name" value="GntR"/>
    <property type="match status" value="1"/>
</dbReference>
<dbReference type="AlphaFoldDB" id="A0A5P2HD34"/>
<dbReference type="GO" id="GO:0008483">
    <property type="term" value="F:transaminase activity"/>
    <property type="evidence" value="ECO:0007669"/>
    <property type="project" value="UniProtKB-KW"/>
</dbReference>
<sequence length="504" mass="56814">MRPTTVHQLMWHQLLPPPEREGSTLQSQLRTHIVKAVLDGRLVGGTRLPSSRELAEMLEISRNTVVLVYERLTEDGFIENRPRCGYFVSPRNVAQTPAAQVGVIEDAHADLVQSGTTQVQWGQRLSGRVADSRWLDKPRDWQRYRYPFIYGQFDPTLFPVAHWRECSRHALDVGAIRGWAPDAIDHDDHSLVDQLIRRVLPRRGIAARREEILLTVGAQQGLYLLAELLISPGTRVGVEDPGYMDARNILRRRGATLVGLDVDARGLVPDEARLRDCRYLYCTPSHQCPTGVTLNNERRLALLEWARRADGVLIEDDYDAETQYQGQPLPAIKALDRDERVIYVGSLSKTLSPGLRIGYIVAPAEVITELRLLRRMMIRHPPANNQLAAALFIEHGHYDRLMFRMRDALAMRANALTEALKRYIPSLAFTAPSGGSALWGHFTDGVRTAELLDIARAHGILVEPGEPFFLDSRDGGHHIRFGFSSIPVERIDAGIRELARLVTR</sequence>
<dbReference type="SUPFAM" id="SSF53383">
    <property type="entry name" value="PLP-dependent transferases"/>
    <property type="match status" value="1"/>
</dbReference>
<dbReference type="CDD" id="cd07377">
    <property type="entry name" value="WHTH_GntR"/>
    <property type="match status" value="1"/>
</dbReference>
<dbReference type="GO" id="GO:0003677">
    <property type="term" value="F:DNA binding"/>
    <property type="evidence" value="ECO:0007669"/>
    <property type="project" value="UniProtKB-KW"/>
</dbReference>
<dbReference type="OrthoDB" id="9804020at2"/>
<dbReference type="RefSeq" id="WP_150375332.1">
    <property type="nucleotide sequence ID" value="NZ_CP044067.1"/>
</dbReference>
<keyword evidence="5" id="KW-0804">Transcription</keyword>
<keyword evidence="2" id="KW-0663">Pyridoxal phosphate</keyword>